<accession>A0A176VUB6</accession>
<dbReference type="Proteomes" id="UP000077202">
    <property type="component" value="Unassembled WGS sequence"/>
</dbReference>
<comment type="caution">
    <text evidence="2">The sequence shown here is derived from an EMBL/GenBank/DDBJ whole genome shotgun (WGS) entry which is preliminary data.</text>
</comment>
<evidence type="ECO:0000313" key="3">
    <source>
        <dbReference type="Proteomes" id="UP000077202"/>
    </source>
</evidence>
<proteinExistence type="predicted"/>
<feature type="region of interest" description="Disordered" evidence="1">
    <location>
        <begin position="468"/>
        <end position="505"/>
    </location>
</feature>
<protein>
    <submittedName>
        <fullName evidence="2">Uncharacterized protein</fullName>
    </submittedName>
</protein>
<organism evidence="2 3">
    <name type="scientific">Marchantia polymorpha subsp. ruderalis</name>
    <dbReference type="NCBI Taxonomy" id="1480154"/>
    <lineage>
        <taxon>Eukaryota</taxon>
        <taxon>Viridiplantae</taxon>
        <taxon>Streptophyta</taxon>
        <taxon>Embryophyta</taxon>
        <taxon>Marchantiophyta</taxon>
        <taxon>Marchantiopsida</taxon>
        <taxon>Marchantiidae</taxon>
        <taxon>Marchantiales</taxon>
        <taxon>Marchantiaceae</taxon>
        <taxon>Marchantia</taxon>
    </lineage>
</organism>
<feature type="region of interest" description="Disordered" evidence="1">
    <location>
        <begin position="358"/>
        <end position="433"/>
    </location>
</feature>
<evidence type="ECO:0000313" key="2">
    <source>
        <dbReference type="EMBL" id="OAE24400.1"/>
    </source>
</evidence>
<reference evidence="2" key="1">
    <citation type="submission" date="2016-03" db="EMBL/GenBank/DDBJ databases">
        <title>Mechanisms controlling the formation of the plant cell surface in tip-growing cells are functionally conserved among land plants.</title>
        <authorList>
            <person name="Honkanen S."/>
            <person name="Jones V.A."/>
            <person name="Morieri G."/>
            <person name="Champion C."/>
            <person name="Hetherington A.J."/>
            <person name="Kelly S."/>
            <person name="Saint-Marcoux D."/>
            <person name="Proust H."/>
            <person name="Prescott H."/>
            <person name="Dolan L."/>
        </authorList>
    </citation>
    <scope>NUCLEOTIDE SEQUENCE [LARGE SCALE GENOMIC DNA]</scope>
    <source>
        <tissue evidence="2">Whole gametophyte</tissue>
    </source>
</reference>
<feature type="compositionally biased region" description="Polar residues" evidence="1">
    <location>
        <begin position="475"/>
        <end position="486"/>
    </location>
</feature>
<name>A0A176VUB6_MARPO</name>
<keyword evidence="3" id="KW-1185">Reference proteome</keyword>
<dbReference type="EMBL" id="LVLJ01002607">
    <property type="protein sequence ID" value="OAE24400.1"/>
    <property type="molecule type" value="Genomic_DNA"/>
</dbReference>
<evidence type="ECO:0000256" key="1">
    <source>
        <dbReference type="SAM" id="MobiDB-lite"/>
    </source>
</evidence>
<dbReference type="AlphaFoldDB" id="A0A176VUB6"/>
<sequence>MTVEDAFATSAFVASAFGGTQKKVYFGGNRHDYVECTSVEIRATAKREVARGKQAVTPHRRNNIQAVRCQVQMLNLTILDEQRRRTLAHYRFCVYPNYRRAVTAGASGNWEEVDGQVRAIEDDTTADVANRIACISRRIDSGEAQFPLVWMELGVPGDGSEVATREDQNLRVYRPHPERWQVSNWKQVLGRCARFEGDLLFDSESVQLSKEESTFDGLFKNRRSCTKGYKIRDYVDRKWRNVAMAIFQILQPHKTSYMTFWQVGFVELALAGTPIHWARILWKANGSMQEEKVESINHLSPFLINFYRSMGCLTAEEKKQFPSLSRMNQGKFVKDVEVDMDLDKVPAITPLGRPRVEEEHWGARAPKKRKLGEEEEVRRQESLAVPTRRRATNEQSQPKQKARKLILTTGSSADTGRAANFKRSPSSEEEDGKQVLFEDAPSAQGPLGKVPFKVPSALRPLANIPTAKGRDVGTRVTSTEGATELTSAEPEWEDLAAPIGIGSPTPLEMLAGHGVEAAEEEAVRPSARESPRILVATEILESEEDTPSKEEEV</sequence>
<gene>
    <name evidence="2" type="ORF">AXG93_4530s1020</name>
</gene>